<evidence type="ECO:0000256" key="2">
    <source>
        <dbReference type="ARBA" id="ARBA00022692"/>
    </source>
</evidence>
<evidence type="ECO:0000313" key="8">
    <source>
        <dbReference type="Proteomes" id="UP001501822"/>
    </source>
</evidence>
<accession>A0ABN0X843</accession>
<dbReference type="InterPro" id="IPR052185">
    <property type="entry name" value="IPC_Synthase-Related"/>
</dbReference>
<dbReference type="PANTHER" id="PTHR31310">
    <property type="match status" value="1"/>
</dbReference>
<proteinExistence type="predicted"/>
<feature type="transmembrane region" description="Helical" evidence="5">
    <location>
        <begin position="98"/>
        <end position="117"/>
    </location>
</feature>
<evidence type="ECO:0000256" key="4">
    <source>
        <dbReference type="ARBA" id="ARBA00023136"/>
    </source>
</evidence>
<feature type="transmembrane region" description="Helical" evidence="5">
    <location>
        <begin position="32"/>
        <end position="49"/>
    </location>
</feature>
<keyword evidence="3 5" id="KW-1133">Transmembrane helix</keyword>
<evidence type="ECO:0000256" key="3">
    <source>
        <dbReference type="ARBA" id="ARBA00022989"/>
    </source>
</evidence>
<evidence type="ECO:0000256" key="1">
    <source>
        <dbReference type="ARBA" id="ARBA00004141"/>
    </source>
</evidence>
<evidence type="ECO:0000313" key="7">
    <source>
        <dbReference type="EMBL" id="GAA0357555.1"/>
    </source>
</evidence>
<comment type="subcellular location">
    <subcellularLocation>
        <location evidence="1">Membrane</location>
        <topology evidence="1">Multi-pass membrane protein</topology>
    </subcellularLocation>
</comment>
<feature type="transmembrane region" description="Helical" evidence="5">
    <location>
        <begin position="129"/>
        <end position="147"/>
    </location>
</feature>
<protein>
    <submittedName>
        <fullName evidence="7">Phosphatase PAP2 family protein</fullName>
    </submittedName>
</protein>
<dbReference type="Proteomes" id="UP001501822">
    <property type="component" value="Unassembled WGS sequence"/>
</dbReference>
<organism evidence="7 8">
    <name type="scientific">Actinoallomurus spadix</name>
    <dbReference type="NCBI Taxonomy" id="79912"/>
    <lineage>
        <taxon>Bacteria</taxon>
        <taxon>Bacillati</taxon>
        <taxon>Actinomycetota</taxon>
        <taxon>Actinomycetes</taxon>
        <taxon>Streptosporangiales</taxon>
        <taxon>Thermomonosporaceae</taxon>
        <taxon>Actinoallomurus</taxon>
    </lineage>
</organism>
<sequence length="275" mass="30087">MGIMSRSAVAPVATGDLTGAQAGGRAAGRPRFYREILLILLCYGAYSLVRDLVPRNHTAALNRGHDILHLERLLHLNIESSINRLFTDERWLGMSANYYYASLHFILTIGVLVWLYTRHPERYVFYRRLIFATTVLALIGFWLYPLAPPRMIPGFVDTALNVGGGLYESSASPVASVSNQYAAMPSLHTGWSLWCAIAIADVTRPSRVRWLAYCYPAATVFVILGTANHYLLDAVGGVVTLTAGYAATRTVRVVVPRLGPVARVFSTDTGGSAAP</sequence>
<dbReference type="PANTHER" id="PTHR31310:SF7">
    <property type="entry name" value="PA-PHOSPHATASE RELATED-FAMILY PROTEIN DDB_G0268928"/>
    <property type="match status" value="1"/>
</dbReference>
<feature type="domain" description="Inositolphosphotransferase Aur1/Ipt1" evidence="6">
    <location>
        <begin position="65"/>
        <end position="246"/>
    </location>
</feature>
<keyword evidence="8" id="KW-1185">Reference proteome</keyword>
<name>A0ABN0X843_9ACTN</name>
<dbReference type="Pfam" id="PF14378">
    <property type="entry name" value="PAP2_3"/>
    <property type="match status" value="1"/>
</dbReference>
<dbReference type="InterPro" id="IPR026841">
    <property type="entry name" value="Aur1/Ipt1"/>
</dbReference>
<keyword evidence="2 5" id="KW-0812">Transmembrane</keyword>
<dbReference type="CDD" id="cd03386">
    <property type="entry name" value="PAP2_Aur1_like"/>
    <property type="match status" value="1"/>
</dbReference>
<evidence type="ECO:0000256" key="5">
    <source>
        <dbReference type="SAM" id="Phobius"/>
    </source>
</evidence>
<keyword evidence="4 5" id="KW-0472">Membrane</keyword>
<feature type="transmembrane region" description="Helical" evidence="5">
    <location>
        <begin position="181"/>
        <end position="200"/>
    </location>
</feature>
<dbReference type="EMBL" id="BAAABM010000049">
    <property type="protein sequence ID" value="GAA0357555.1"/>
    <property type="molecule type" value="Genomic_DNA"/>
</dbReference>
<gene>
    <name evidence="7" type="ORF">GCM10010151_53980</name>
</gene>
<evidence type="ECO:0000259" key="6">
    <source>
        <dbReference type="Pfam" id="PF14378"/>
    </source>
</evidence>
<feature type="transmembrane region" description="Helical" evidence="5">
    <location>
        <begin position="212"/>
        <end position="232"/>
    </location>
</feature>
<reference evidence="8" key="1">
    <citation type="journal article" date="2019" name="Int. J. Syst. Evol. Microbiol.">
        <title>The Global Catalogue of Microorganisms (GCM) 10K type strain sequencing project: providing services to taxonomists for standard genome sequencing and annotation.</title>
        <authorList>
            <consortium name="The Broad Institute Genomics Platform"/>
            <consortium name="The Broad Institute Genome Sequencing Center for Infectious Disease"/>
            <person name="Wu L."/>
            <person name="Ma J."/>
        </authorList>
    </citation>
    <scope>NUCLEOTIDE SEQUENCE [LARGE SCALE GENOMIC DNA]</scope>
    <source>
        <strain evidence="8">JCM 3146</strain>
    </source>
</reference>
<comment type="caution">
    <text evidence="7">The sequence shown here is derived from an EMBL/GenBank/DDBJ whole genome shotgun (WGS) entry which is preliminary data.</text>
</comment>